<sequence>MTINTPLRSLMNRLSQAVMKDDANPSPQLHYEVLQMIDQLRSAVESPTETVLRLIYQPPQNAAIRIVIELGIFDLLDRDTVLSATQLAKYTGAERDLIVRLMRVMVSLGLCGMSAPETYAANEKTVALTQPIGRDGLSCIFDLTLPTLSKLPEYMRSNGFSNPKDYALSPMQYAVGQSQFEWLASNPKQQRLFNSYMTSRREGRPMWFNVYPVERLFGHGVPFEDTTFLVDVGGNQGHDLGKFRQEYSHLPGRLVLQDLPEVVKGAACDGVEVMGHNFLDPQPVKGARAYYFRAIFHDWPDHICQRILRNTISAMARDYSRILIVDFVLSDTETPLMQGSIDIQMMSIGAGMERSQQQWERLLGSVGLEITGMWSQGPGMESVIEAVPMSS</sequence>
<keyword evidence="1" id="KW-0489">Methyltransferase</keyword>
<dbReference type="InterPro" id="IPR001077">
    <property type="entry name" value="COMT_C"/>
</dbReference>
<name>A0A9W4HUN3_PENOL</name>
<dbReference type="Pfam" id="PF08100">
    <property type="entry name" value="Dimerisation"/>
    <property type="match status" value="1"/>
</dbReference>
<dbReference type="Gene3D" id="1.10.10.10">
    <property type="entry name" value="Winged helix-like DNA-binding domain superfamily/Winged helix DNA-binding domain"/>
    <property type="match status" value="1"/>
</dbReference>
<dbReference type="Proteomes" id="UP001153618">
    <property type="component" value="Unassembled WGS sequence"/>
</dbReference>
<gene>
    <name evidence="7" type="ORF">POLS_LOCUS5379</name>
</gene>
<dbReference type="AlphaFoldDB" id="A0A9W4HUN3"/>
<evidence type="ECO:0000256" key="3">
    <source>
        <dbReference type="ARBA" id="ARBA00022691"/>
    </source>
</evidence>
<feature type="domain" description="O-methyltransferase C-terminal" evidence="5">
    <location>
        <begin position="171"/>
        <end position="367"/>
    </location>
</feature>
<keyword evidence="3" id="KW-0949">S-adenosyl-L-methionine</keyword>
<evidence type="ECO:0000313" key="8">
    <source>
        <dbReference type="Proteomes" id="UP001153618"/>
    </source>
</evidence>
<dbReference type="GO" id="GO:0044550">
    <property type="term" value="P:secondary metabolite biosynthetic process"/>
    <property type="evidence" value="ECO:0007669"/>
    <property type="project" value="UniProtKB-ARBA"/>
</dbReference>
<dbReference type="InterPro" id="IPR036390">
    <property type="entry name" value="WH_DNA-bd_sf"/>
</dbReference>
<dbReference type="PANTHER" id="PTHR43712">
    <property type="entry name" value="PUTATIVE (AFU_ORTHOLOGUE AFUA_4G14580)-RELATED"/>
    <property type="match status" value="1"/>
</dbReference>
<evidence type="ECO:0008006" key="9">
    <source>
        <dbReference type="Google" id="ProtNLM"/>
    </source>
</evidence>
<dbReference type="GO" id="GO:0046983">
    <property type="term" value="F:protein dimerization activity"/>
    <property type="evidence" value="ECO:0007669"/>
    <property type="project" value="InterPro"/>
</dbReference>
<organism evidence="7 8">
    <name type="scientific">Penicillium olsonii</name>
    <dbReference type="NCBI Taxonomy" id="99116"/>
    <lineage>
        <taxon>Eukaryota</taxon>
        <taxon>Fungi</taxon>
        <taxon>Dikarya</taxon>
        <taxon>Ascomycota</taxon>
        <taxon>Pezizomycotina</taxon>
        <taxon>Eurotiomycetes</taxon>
        <taxon>Eurotiomycetidae</taxon>
        <taxon>Eurotiales</taxon>
        <taxon>Aspergillaceae</taxon>
        <taxon>Penicillium</taxon>
    </lineage>
</organism>
<comment type="caution">
    <text evidence="7">The sequence shown here is derived from an EMBL/GenBank/DDBJ whole genome shotgun (WGS) entry which is preliminary data.</text>
</comment>
<evidence type="ECO:0000313" key="7">
    <source>
        <dbReference type="EMBL" id="CAG8126180.1"/>
    </source>
</evidence>
<keyword evidence="2" id="KW-0808">Transferase</keyword>
<dbReference type="SUPFAM" id="SSF46785">
    <property type="entry name" value="Winged helix' DNA-binding domain"/>
    <property type="match status" value="1"/>
</dbReference>
<dbReference type="GO" id="GO:0008171">
    <property type="term" value="F:O-methyltransferase activity"/>
    <property type="evidence" value="ECO:0007669"/>
    <property type="project" value="InterPro"/>
</dbReference>
<evidence type="ECO:0000256" key="2">
    <source>
        <dbReference type="ARBA" id="ARBA00022679"/>
    </source>
</evidence>
<dbReference type="PIRSF" id="PIRSF005739">
    <property type="entry name" value="O-mtase"/>
    <property type="match status" value="1"/>
</dbReference>
<dbReference type="InterPro" id="IPR012967">
    <property type="entry name" value="COMT_dimerisation"/>
</dbReference>
<feature type="domain" description="O-methyltransferase dimerisation" evidence="6">
    <location>
        <begin position="62"/>
        <end position="123"/>
    </location>
</feature>
<keyword evidence="8" id="KW-1185">Reference proteome</keyword>
<protein>
    <recommendedName>
        <fullName evidence="9">O-methyltransferase domain-containing protein</fullName>
    </recommendedName>
</protein>
<proteinExistence type="predicted"/>
<dbReference type="Gene3D" id="3.40.50.150">
    <property type="entry name" value="Vaccinia Virus protein VP39"/>
    <property type="match status" value="1"/>
</dbReference>
<accession>A0A9W4HUN3</accession>
<dbReference type="InterPro" id="IPR016461">
    <property type="entry name" value="COMT-like"/>
</dbReference>
<dbReference type="PANTHER" id="PTHR43712:SF11">
    <property type="entry name" value="O-METHYLTRANSFERASE (AFU_ORTHOLOGUE AFUA_2G17820)-RELATED"/>
    <property type="match status" value="1"/>
</dbReference>
<dbReference type="InterPro" id="IPR029063">
    <property type="entry name" value="SAM-dependent_MTases_sf"/>
</dbReference>
<dbReference type="Pfam" id="PF00891">
    <property type="entry name" value="Methyltransf_2"/>
    <property type="match status" value="1"/>
</dbReference>
<dbReference type="InterPro" id="IPR036388">
    <property type="entry name" value="WH-like_DNA-bd_sf"/>
</dbReference>
<dbReference type="GO" id="GO:0032259">
    <property type="term" value="P:methylation"/>
    <property type="evidence" value="ECO:0007669"/>
    <property type="project" value="UniProtKB-KW"/>
</dbReference>
<dbReference type="PROSITE" id="PS51683">
    <property type="entry name" value="SAM_OMT_II"/>
    <property type="match status" value="1"/>
</dbReference>
<dbReference type="OrthoDB" id="2410195at2759"/>
<reference evidence="7" key="1">
    <citation type="submission" date="2021-07" db="EMBL/GenBank/DDBJ databases">
        <authorList>
            <person name="Branca A.L. A."/>
        </authorList>
    </citation>
    <scope>NUCLEOTIDE SEQUENCE</scope>
</reference>
<feature type="active site" description="Proton acceptor" evidence="4">
    <location>
        <position position="297"/>
    </location>
</feature>
<dbReference type="SUPFAM" id="SSF53335">
    <property type="entry name" value="S-adenosyl-L-methionine-dependent methyltransferases"/>
    <property type="match status" value="1"/>
</dbReference>
<evidence type="ECO:0000256" key="4">
    <source>
        <dbReference type="PIRSR" id="PIRSR005739-1"/>
    </source>
</evidence>
<evidence type="ECO:0000259" key="6">
    <source>
        <dbReference type="Pfam" id="PF08100"/>
    </source>
</evidence>
<dbReference type="EMBL" id="CAJVOS010000027">
    <property type="protein sequence ID" value="CAG8126180.1"/>
    <property type="molecule type" value="Genomic_DNA"/>
</dbReference>
<evidence type="ECO:0000256" key="1">
    <source>
        <dbReference type="ARBA" id="ARBA00022603"/>
    </source>
</evidence>
<evidence type="ECO:0000259" key="5">
    <source>
        <dbReference type="Pfam" id="PF00891"/>
    </source>
</evidence>